<name>A0A150M2L7_9BACL</name>
<evidence type="ECO:0000313" key="2">
    <source>
        <dbReference type="Proteomes" id="UP000075455"/>
    </source>
</evidence>
<evidence type="ECO:0008006" key="3">
    <source>
        <dbReference type="Google" id="ProtNLM"/>
    </source>
</evidence>
<evidence type="ECO:0000313" key="1">
    <source>
        <dbReference type="EMBL" id="KYD18743.1"/>
    </source>
</evidence>
<dbReference type="PATRIC" id="fig|81408.3.peg.1987"/>
<sequence length="70" mass="7716">MKTLELTFNAEFGPARISIRNPKEPIDPAQVKAVMNQLVAVNVLKSSNGDLISPKSARVIDRETQDIELP</sequence>
<dbReference type="Proteomes" id="UP000075455">
    <property type="component" value="Unassembled WGS sequence"/>
</dbReference>
<organism evidence="1 2">
    <name type="scientific">Saccharococcus caldoxylosilyticus</name>
    <dbReference type="NCBI Taxonomy" id="81408"/>
    <lineage>
        <taxon>Bacteria</taxon>
        <taxon>Bacillati</taxon>
        <taxon>Bacillota</taxon>
        <taxon>Bacilli</taxon>
        <taxon>Bacillales</taxon>
        <taxon>Anoxybacillaceae</taxon>
        <taxon>Saccharococcus</taxon>
    </lineage>
</organism>
<comment type="caution">
    <text evidence="1">The sequence shown here is derived from an EMBL/GenBank/DDBJ whole genome shotgun (WGS) entry which is preliminary data.</text>
</comment>
<reference evidence="1 2" key="1">
    <citation type="submission" date="2016-01" db="EMBL/GenBank/DDBJ databases">
        <title>Draft Genome Sequences of Seven Thermophilic Sporeformers Isolated from Foods.</title>
        <authorList>
            <person name="Berendsen E.M."/>
            <person name="Wells-Bennik M.H."/>
            <person name="Krawcyk A.O."/>
            <person name="De Jong A."/>
            <person name="Holsappel S."/>
            <person name="Eijlander R.T."/>
            <person name="Kuipers O.P."/>
        </authorList>
    </citation>
    <scope>NUCLEOTIDE SEQUENCE [LARGE SCALE GENOMIC DNA]</scope>
    <source>
        <strain evidence="1 2">B4119</strain>
    </source>
</reference>
<accession>A0A150M2L7</accession>
<dbReference type="STRING" id="81408.B4119_4033"/>
<dbReference type="Pfam" id="PF11148">
    <property type="entry name" value="DUF2922"/>
    <property type="match status" value="1"/>
</dbReference>
<gene>
    <name evidence="1" type="ORF">B4119_4033</name>
</gene>
<proteinExistence type="predicted"/>
<dbReference type="InterPro" id="IPR021321">
    <property type="entry name" value="DUF2922"/>
</dbReference>
<dbReference type="AlphaFoldDB" id="A0A150M2L7"/>
<dbReference type="EMBL" id="LQYS01000016">
    <property type="protein sequence ID" value="KYD18743.1"/>
    <property type="molecule type" value="Genomic_DNA"/>
</dbReference>
<dbReference type="RefSeq" id="WP_061578962.1">
    <property type="nucleotide sequence ID" value="NZ_LQYS01000016.1"/>
</dbReference>
<protein>
    <recommendedName>
        <fullName evidence="3">DUF2922 domain-containing protein</fullName>
    </recommendedName>
</protein>